<proteinExistence type="predicted"/>
<dbReference type="AlphaFoldDB" id="A0AAU0F819"/>
<gene>
    <name evidence="1" type="ORF">BPO_1489</name>
</gene>
<reference evidence="1" key="1">
    <citation type="submission" date="2023-10" db="EMBL/GenBank/DDBJ databases">
        <title>Characterization and whole genome sequencing of a novel strain of Bergeyella porcorum QD2021 isolated from pig.</title>
        <authorList>
            <person name="Liu G."/>
            <person name="Chen C."/>
            <person name="Han X."/>
        </authorList>
    </citation>
    <scope>NUCLEOTIDE SEQUENCE</scope>
    <source>
        <strain evidence="1">QD2021</strain>
    </source>
</reference>
<name>A0AAU0F819_9FLAO</name>
<sequence length="42" mass="4702">MKLSVKMEGIKFTGVITQNGTQNAAYVVFPFPLWNCLGRKGR</sequence>
<dbReference type="Proteomes" id="UP001432059">
    <property type="component" value="Chromosome"/>
</dbReference>
<protein>
    <submittedName>
        <fullName evidence="1">Uncharacterized protein</fullName>
    </submittedName>
</protein>
<organism evidence="1 2">
    <name type="scientific">Bergeyella porcorum</name>
    <dbReference type="NCBI Taxonomy" id="1735111"/>
    <lineage>
        <taxon>Bacteria</taxon>
        <taxon>Pseudomonadati</taxon>
        <taxon>Bacteroidota</taxon>
        <taxon>Flavobacteriia</taxon>
        <taxon>Flavobacteriales</taxon>
        <taxon>Weeksellaceae</taxon>
        <taxon>Bergeyella</taxon>
    </lineage>
</organism>
<keyword evidence="2" id="KW-1185">Reference proteome</keyword>
<evidence type="ECO:0000313" key="1">
    <source>
        <dbReference type="EMBL" id="WOC52136.1"/>
    </source>
</evidence>
<dbReference type="RefSeq" id="WP_327983672.1">
    <property type="nucleotide sequence ID" value="NZ_CP136426.1"/>
</dbReference>
<accession>A0AAU0F819</accession>
<dbReference type="EMBL" id="CP136426">
    <property type="protein sequence ID" value="WOC52136.1"/>
    <property type="molecule type" value="Genomic_DNA"/>
</dbReference>
<evidence type="ECO:0000313" key="2">
    <source>
        <dbReference type="Proteomes" id="UP001432059"/>
    </source>
</evidence>
<dbReference type="KEGG" id="bpor:BPO_1489"/>